<evidence type="ECO:0000259" key="12">
    <source>
        <dbReference type="PROSITE" id="PS50109"/>
    </source>
</evidence>
<evidence type="ECO:0000256" key="11">
    <source>
        <dbReference type="SAM" id="Phobius"/>
    </source>
</evidence>
<keyword evidence="7" id="KW-0418">Kinase</keyword>
<dbReference type="CDD" id="cd00082">
    <property type="entry name" value="HisKA"/>
    <property type="match status" value="1"/>
</dbReference>
<keyword evidence="4" id="KW-0597">Phosphoprotein</keyword>
<dbReference type="InterPro" id="IPR003594">
    <property type="entry name" value="HATPase_dom"/>
</dbReference>
<keyword evidence="15" id="KW-1185">Reference proteome</keyword>
<dbReference type="PROSITE" id="PS50109">
    <property type="entry name" value="HIS_KIN"/>
    <property type="match status" value="1"/>
</dbReference>
<sequence length="462" mass="50458">MSTASANKSSSFFRLSLLLAGLFALASLLMAGALYVSVTRNVRERLHEDIRTDALDLASLASHFGASALRSEIEQRVDLHTPLPRWYALFAPNGQRLAGNLAWRPPGPGWWHRPFRARPSPTGHLAPVHTLTLLALGTAQGDLLVVGRDRTYIDELEASYGRAFAGVLLLTVGIALALGALIGRRMLRRVSAMSDTAAAISAGQLSRRMPVRGNGDEFDRIAQTVNEMLKRIETLLGEMRRIGADIAHDLRTPLTHLRRRLESARAHPPATGIELDTLLEDALQEIDELLLIFQALLRIARVESGEARADFVAIDLGALLTELADAYSPVAEAEGRHLDLSLQPNIVVLGDRELLVQAFVNLIENAIRHTSEGARIQLKIHRVAQSVIASVADNGPGIPIADRDDVLQPFRRLDRSRHTPGNGLGLALVRAVAELHDAELTLTDNTPGLCVNLHFALFERKA</sequence>
<evidence type="ECO:0000256" key="9">
    <source>
        <dbReference type="ARBA" id="ARBA00023012"/>
    </source>
</evidence>
<dbReference type="InterPro" id="IPR050428">
    <property type="entry name" value="TCS_sensor_his_kinase"/>
</dbReference>
<comment type="catalytic activity">
    <reaction evidence="1">
        <text>ATP + protein L-histidine = ADP + protein N-phospho-L-histidine.</text>
        <dbReference type="EC" id="2.7.13.3"/>
    </reaction>
</comment>
<dbReference type="PROSITE" id="PS50885">
    <property type="entry name" value="HAMP"/>
    <property type="match status" value="1"/>
</dbReference>
<dbReference type="SMART" id="SM00388">
    <property type="entry name" value="HisKA"/>
    <property type="match status" value="1"/>
</dbReference>
<dbReference type="InterPro" id="IPR005467">
    <property type="entry name" value="His_kinase_dom"/>
</dbReference>
<evidence type="ECO:0000256" key="3">
    <source>
        <dbReference type="ARBA" id="ARBA00012438"/>
    </source>
</evidence>
<dbReference type="Gene3D" id="6.10.340.10">
    <property type="match status" value="1"/>
</dbReference>
<gene>
    <name evidence="14" type="ORF">B1806_03020</name>
</gene>
<dbReference type="InterPro" id="IPR036097">
    <property type="entry name" value="HisK_dim/P_sf"/>
</dbReference>
<dbReference type="Gene3D" id="1.10.287.130">
    <property type="match status" value="1"/>
</dbReference>
<feature type="domain" description="HAMP" evidence="13">
    <location>
        <begin position="184"/>
        <end position="237"/>
    </location>
</feature>
<dbReference type="InterPro" id="IPR036890">
    <property type="entry name" value="HATPase_C_sf"/>
</dbReference>
<dbReference type="SUPFAM" id="SSF158472">
    <property type="entry name" value="HAMP domain-like"/>
    <property type="match status" value="1"/>
</dbReference>
<dbReference type="InterPro" id="IPR003661">
    <property type="entry name" value="HisK_dim/P_dom"/>
</dbReference>
<keyword evidence="8 11" id="KW-1133">Transmembrane helix</keyword>
<evidence type="ECO:0000259" key="13">
    <source>
        <dbReference type="PROSITE" id="PS50885"/>
    </source>
</evidence>
<dbReference type="SUPFAM" id="SSF55874">
    <property type="entry name" value="ATPase domain of HSP90 chaperone/DNA topoisomerase II/histidine kinase"/>
    <property type="match status" value="1"/>
</dbReference>
<keyword evidence="6 11" id="KW-0812">Transmembrane</keyword>
<dbReference type="Pfam" id="PF02518">
    <property type="entry name" value="HATPase_c"/>
    <property type="match status" value="1"/>
</dbReference>
<dbReference type="Proteomes" id="UP000307749">
    <property type="component" value="Unassembled WGS sequence"/>
</dbReference>
<evidence type="ECO:0000256" key="7">
    <source>
        <dbReference type="ARBA" id="ARBA00022777"/>
    </source>
</evidence>
<evidence type="ECO:0000256" key="1">
    <source>
        <dbReference type="ARBA" id="ARBA00000085"/>
    </source>
</evidence>
<dbReference type="SMART" id="SM00304">
    <property type="entry name" value="HAMP"/>
    <property type="match status" value="1"/>
</dbReference>
<dbReference type="PANTHER" id="PTHR45436">
    <property type="entry name" value="SENSOR HISTIDINE KINASE YKOH"/>
    <property type="match status" value="1"/>
</dbReference>
<keyword evidence="5" id="KW-0808">Transferase</keyword>
<evidence type="ECO:0000256" key="6">
    <source>
        <dbReference type="ARBA" id="ARBA00022692"/>
    </source>
</evidence>
<protein>
    <recommendedName>
        <fullName evidence="3">histidine kinase</fullName>
        <ecNumber evidence="3">2.7.13.3</ecNumber>
    </recommendedName>
</protein>
<dbReference type="SMART" id="SM00387">
    <property type="entry name" value="HATPase_c"/>
    <property type="match status" value="1"/>
</dbReference>
<evidence type="ECO:0000313" key="14">
    <source>
        <dbReference type="EMBL" id="THD11516.1"/>
    </source>
</evidence>
<comment type="subcellular location">
    <subcellularLocation>
        <location evidence="2">Membrane</location>
    </subcellularLocation>
</comment>
<dbReference type="OrthoDB" id="9809766at2"/>
<feature type="transmembrane region" description="Helical" evidence="11">
    <location>
        <begin position="163"/>
        <end position="183"/>
    </location>
</feature>
<dbReference type="PANTHER" id="PTHR45436:SF8">
    <property type="entry name" value="HISTIDINE KINASE"/>
    <property type="match status" value="1"/>
</dbReference>
<dbReference type="EMBL" id="MWQO01000011">
    <property type="protein sequence ID" value="THD11516.1"/>
    <property type="molecule type" value="Genomic_DNA"/>
</dbReference>
<dbReference type="RefSeq" id="WP_081126408.1">
    <property type="nucleotide sequence ID" value="NZ_DAHXOC010000040.1"/>
</dbReference>
<evidence type="ECO:0000256" key="10">
    <source>
        <dbReference type="ARBA" id="ARBA00023136"/>
    </source>
</evidence>
<dbReference type="AlphaFoldDB" id="A0A4S3KRE7"/>
<dbReference type="CDD" id="cd00075">
    <property type="entry name" value="HATPase"/>
    <property type="match status" value="1"/>
</dbReference>
<accession>A0A4S3KRE7</accession>
<organism evidence="14 15">
    <name type="scientific">Metallibacterium scheffleri</name>
    <dbReference type="NCBI Taxonomy" id="993689"/>
    <lineage>
        <taxon>Bacteria</taxon>
        <taxon>Pseudomonadati</taxon>
        <taxon>Pseudomonadota</taxon>
        <taxon>Gammaproteobacteria</taxon>
        <taxon>Lysobacterales</taxon>
        <taxon>Rhodanobacteraceae</taxon>
        <taxon>Metallibacterium</taxon>
    </lineage>
</organism>
<dbReference type="InterPro" id="IPR003660">
    <property type="entry name" value="HAMP_dom"/>
</dbReference>
<dbReference type="CDD" id="cd06225">
    <property type="entry name" value="HAMP"/>
    <property type="match status" value="1"/>
</dbReference>
<evidence type="ECO:0000256" key="4">
    <source>
        <dbReference type="ARBA" id="ARBA00022553"/>
    </source>
</evidence>
<comment type="caution">
    <text evidence="14">The sequence shown here is derived from an EMBL/GenBank/DDBJ whole genome shotgun (WGS) entry which is preliminary data.</text>
</comment>
<evidence type="ECO:0000313" key="15">
    <source>
        <dbReference type="Proteomes" id="UP000307749"/>
    </source>
</evidence>
<dbReference type="Pfam" id="PF00512">
    <property type="entry name" value="HisKA"/>
    <property type="match status" value="1"/>
</dbReference>
<reference evidence="14 15" key="1">
    <citation type="submission" date="2017-02" db="EMBL/GenBank/DDBJ databases">
        <title>Whole genome sequencing of Metallibacterium scheffleri DSM 24874 (T).</title>
        <authorList>
            <person name="Kumar S."/>
            <person name="Patil P."/>
            <person name="Patil P.B."/>
        </authorList>
    </citation>
    <scope>NUCLEOTIDE SEQUENCE [LARGE SCALE GENOMIC DNA]</scope>
    <source>
        <strain evidence="14 15">DSM 24874</strain>
    </source>
</reference>
<feature type="domain" description="Histidine kinase" evidence="12">
    <location>
        <begin position="245"/>
        <end position="459"/>
    </location>
</feature>
<dbReference type="GO" id="GO:0000155">
    <property type="term" value="F:phosphorelay sensor kinase activity"/>
    <property type="evidence" value="ECO:0007669"/>
    <property type="project" value="InterPro"/>
</dbReference>
<keyword evidence="10 11" id="KW-0472">Membrane</keyword>
<evidence type="ECO:0000256" key="5">
    <source>
        <dbReference type="ARBA" id="ARBA00022679"/>
    </source>
</evidence>
<dbReference type="EC" id="2.7.13.3" evidence="3"/>
<keyword evidence="9" id="KW-0902">Two-component regulatory system</keyword>
<dbReference type="PRINTS" id="PR00344">
    <property type="entry name" value="BCTRLSENSOR"/>
</dbReference>
<dbReference type="SUPFAM" id="SSF47384">
    <property type="entry name" value="Homodimeric domain of signal transducing histidine kinase"/>
    <property type="match status" value="1"/>
</dbReference>
<evidence type="ECO:0000256" key="8">
    <source>
        <dbReference type="ARBA" id="ARBA00022989"/>
    </source>
</evidence>
<dbReference type="GO" id="GO:0005886">
    <property type="term" value="C:plasma membrane"/>
    <property type="evidence" value="ECO:0007669"/>
    <property type="project" value="TreeGrafter"/>
</dbReference>
<dbReference type="STRING" id="993689.GCA_002077135_01080"/>
<dbReference type="InterPro" id="IPR004358">
    <property type="entry name" value="Sig_transdc_His_kin-like_C"/>
</dbReference>
<dbReference type="Pfam" id="PF00672">
    <property type="entry name" value="HAMP"/>
    <property type="match status" value="1"/>
</dbReference>
<evidence type="ECO:0000256" key="2">
    <source>
        <dbReference type="ARBA" id="ARBA00004370"/>
    </source>
</evidence>
<proteinExistence type="predicted"/>
<dbReference type="Gene3D" id="3.30.565.10">
    <property type="entry name" value="Histidine kinase-like ATPase, C-terminal domain"/>
    <property type="match status" value="1"/>
</dbReference>
<name>A0A4S3KRE7_9GAMM</name>